<dbReference type="PANTHER" id="PTHR11241">
    <property type="entry name" value="DEOXYURIDINE 5'-TRIPHOSPHATE NUCLEOTIDOHYDROLASE"/>
    <property type="match status" value="1"/>
</dbReference>
<feature type="binding site" evidence="5">
    <location>
        <begin position="74"/>
        <end position="76"/>
    </location>
    <ligand>
        <name>substrate</name>
    </ligand>
</feature>
<dbReference type="NCBIfam" id="NF001862">
    <property type="entry name" value="PRK00601.1"/>
    <property type="match status" value="1"/>
</dbReference>
<reference evidence="7" key="1">
    <citation type="journal article" date="2014" name="Int. J. Syst. Evol. Microbiol.">
        <title>Complete genome of a new Firmicutes species belonging to the dominant human colonic microbiota ('Ruminococcus bicirculans') reveals two chromosomes and a selective capacity to utilize plant glucans.</title>
        <authorList>
            <consortium name="NISC Comparative Sequencing Program"/>
            <person name="Wegmann U."/>
            <person name="Louis P."/>
            <person name="Goesmann A."/>
            <person name="Henrissat B."/>
            <person name="Duncan S.H."/>
            <person name="Flint H.J."/>
        </authorList>
    </citation>
    <scope>NUCLEOTIDE SEQUENCE</scope>
    <source>
        <strain evidence="7">VKM Ac-1246</strain>
    </source>
</reference>
<dbReference type="EC" id="3.6.1.23" evidence="5"/>
<name>A0ABQ5SZM0_9ACTN</name>
<proteinExistence type="inferred from homology"/>
<dbReference type="CDD" id="cd07557">
    <property type="entry name" value="trimeric_dUTPase"/>
    <property type="match status" value="1"/>
</dbReference>
<feature type="binding site" evidence="5">
    <location>
        <begin position="57"/>
        <end position="59"/>
    </location>
    <ligand>
        <name>substrate</name>
    </ligand>
</feature>
<dbReference type="Gene3D" id="2.70.40.10">
    <property type="match status" value="1"/>
</dbReference>
<comment type="similarity">
    <text evidence="1 5">Belongs to the dUTPase family.</text>
</comment>
<comment type="caution">
    <text evidence="7">The sequence shown here is derived from an EMBL/GenBank/DDBJ whole genome shotgun (WGS) entry which is preliminary data.</text>
</comment>
<dbReference type="SUPFAM" id="SSF51283">
    <property type="entry name" value="dUTPase-like"/>
    <property type="match status" value="1"/>
</dbReference>
<comment type="caution">
    <text evidence="5">Lacks conserved residue(s) required for the propagation of feature annotation.</text>
</comment>
<feature type="domain" description="dUTPase-like" evidence="6">
    <location>
        <begin position="10"/>
        <end position="137"/>
    </location>
</feature>
<reference evidence="7" key="2">
    <citation type="submission" date="2023-01" db="EMBL/GenBank/DDBJ databases">
        <authorList>
            <person name="Sun Q."/>
            <person name="Evtushenko L."/>
        </authorList>
    </citation>
    <scope>NUCLEOTIDE SEQUENCE</scope>
    <source>
        <strain evidence="7">VKM Ac-1246</strain>
    </source>
</reference>
<keyword evidence="3 5" id="KW-0546">Nucleotide metabolism</keyword>
<keyword evidence="5" id="KW-0460">Magnesium</keyword>
<keyword evidence="5" id="KW-0479">Metal-binding</keyword>
<comment type="cofactor">
    <cofactor evidence="5">
        <name>Mg(2+)</name>
        <dbReference type="ChEBI" id="CHEBI:18420"/>
    </cofactor>
</comment>
<evidence type="ECO:0000259" key="6">
    <source>
        <dbReference type="Pfam" id="PF00692"/>
    </source>
</evidence>
<sequence>MRLDAELPPPAYAHPGDAGADLRTTVDVTLKPGERALVPTGIAMALPEGYVGLVHPRSGLAAKHGLSIVNAPGTVDAGYRGEVKVALVNLDPVEAIELRRGDRIAQLVIQRVEQARFVEVSELPGSVRGDGGYGSTGGFSSR</sequence>
<accession>A0ABQ5SZM0</accession>
<evidence type="ECO:0000256" key="1">
    <source>
        <dbReference type="ARBA" id="ARBA00006581"/>
    </source>
</evidence>
<dbReference type="EMBL" id="BSEL01000007">
    <property type="protein sequence ID" value="GLJ69429.1"/>
    <property type="molecule type" value="Genomic_DNA"/>
</dbReference>
<evidence type="ECO:0000313" key="7">
    <source>
        <dbReference type="EMBL" id="GLJ69429.1"/>
    </source>
</evidence>
<comment type="catalytic activity">
    <reaction evidence="4 5">
        <text>dUTP + H2O = dUMP + diphosphate + H(+)</text>
        <dbReference type="Rhea" id="RHEA:10248"/>
        <dbReference type="ChEBI" id="CHEBI:15377"/>
        <dbReference type="ChEBI" id="CHEBI:15378"/>
        <dbReference type="ChEBI" id="CHEBI:33019"/>
        <dbReference type="ChEBI" id="CHEBI:61555"/>
        <dbReference type="ChEBI" id="CHEBI:246422"/>
        <dbReference type="EC" id="3.6.1.23"/>
    </reaction>
</comment>
<keyword evidence="2 5" id="KW-0378">Hydrolase</keyword>
<dbReference type="InterPro" id="IPR036157">
    <property type="entry name" value="dUTPase-like_sf"/>
</dbReference>
<dbReference type="HAMAP" id="MF_00116">
    <property type="entry name" value="dUTPase_bact"/>
    <property type="match status" value="1"/>
</dbReference>
<gene>
    <name evidence="5" type="primary">dut</name>
    <name evidence="7" type="ORF">GCM10017579_34650</name>
</gene>
<feature type="binding site" evidence="5">
    <location>
        <position position="70"/>
    </location>
    <ligand>
        <name>substrate</name>
    </ligand>
</feature>
<dbReference type="InterPro" id="IPR033704">
    <property type="entry name" value="dUTPase_trimeric"/>
</dbReference>
<evidence type="ECO:0000256" key="3">
    <source>
        <dbReference type="ARBA" id="ARBA00023080"/>
    </source>
</evidence>
<dbReference type="Pfam" id="PF00692">
    <property type="entry name" value="dUTPase"/>
    <property type="match status" value="1"/>
</dbReference>
<dbReference type="InterPro" id="IPR008181">
    <property type="entry name" value="dUTPase"/>
</dbReference>
<keyword evidence="8" id="KW-1185">Reference proteome</keyword>
<dbReference type="NCBIfam" id="TIGR00576">
    <property type="entry name" value="dut"/>
    <property type="match status" value="1"/>
</dbReference>
<dbReference type="Proteomes" id="UP001142292">
    <property type="component" value="Unassembled WGS sequence"/>
</dbReference>
<evidence type="ECO:0000256" key="5">
    <source>
        <dbReference type="HAMAP-Rule" id="MF_00116"/>
    </source>
</evidence>
<evidence type="ECO:0000256" key="4">
    <source>
        <dbReference type="ARBA" id="ARBA00047686"/>
    </source>
</evidence>
<dbReference type="InterPro" id="IPR029054">
    <property type="entry name" value="dUTPase-like"/>
</dbReference>
<comment type="pathway">
    <text evidence="5">Pyrimidine metabolism; dUMP biosynthesis; dUMP from dCTP (dUTP route): step 2/2.</text>
</comment>
<protein>
    <recommendedName>
        <fullName evidence="5">Deoxyuridine 5'-triphosphate nucleotidohydrolase</fullName>
        <shortName evidence="5">dUTPase</shortName>
        <ecNumber evidence="5">3.6.1.23</ecNumber>
    </recommendedName>
    <alternativeName>
        <fullName evidence="5">dUTP pyrophosphatase</fullName>
    </alternativeName>
</protein>
<organism evidence="7 8">
    <name type="scientific">Nocardioides luteus</name>
    <dbReference type="NCBI Taxonomy" id="1844"/>
    <lineage>
        <taxon>Bacteria</taxon>
        <taxon>Bacillati</taxon>
        <taxon>Actinomycetota</taxon>
        <taxon>Actinomycetes</taxon>
        <taxon>Propionibacteriales</taxon>
        <taxon>Nocardioidaceae</taxon>
        <taxon>Nocardioides</taxon>
    </lineage>
</organism>
<dbReference type="PANTHER" id="PTHR11241:SF0">
    <property type="entry name" value="DEOXYURIDINE 5'-TRIPHOSPHATE NUCLEOTIDOHYDROLASE"/>
    <property type="match status" value="1"/>
</dbReference>
<evidence type="ECO:0000256" key="2">
    <source>
        <dbReference type="ARBA" id="ARBA00022801"/>
    </source>
</evidence>
<evidence type="ECO:0000313" key="8">
    <source>
        <dbReference type="Proteomes" id="UP001142292"/>
    </source>
</evidence>
<comment type="function">
    <text evidence="5">This enzyme is involved in nucleotide metabolism: it produces dUMP, the immediate precursor of thymidine nucleotides and it decreases the intracellular concentration of dUTP so that uracil cannot be incorporated into DNA.</text>
</comment>